<proteinExistence type="predicted"/>
<evidence type="ECO:0000313" key="3">
    <source>
        <dbReference type="EMBL" id="GAA5158705.1"/>
    </source>
</evidence>
<keyword evidence="2" id="KW-0472">Membrane</keyword>
<gene>
    <name evidence="3" type="ORF">GCM10023321_38830</name>
</gene>
<evidence type="ECO:0000313" key="4">
    <source>
        <dbReference type="Proteomes" id="UP001428817"/>
    </source>
</evidence>
<protein>
    <recommendedName>
        <fullName evidence="5">Secreted protein</fullName>
    </recommendedName>
</protein>
<dbReference type="EMBL" id="BAABJP010000015">
    <property type="protein sequence ID" value="GAA5158705.1"/>
    <property type="molecule type" value="Genomic_DNA"/>
</dbReference>
<name>A0ABP9Q9Q8_9PSEU</name>
<organism evidence="3 4">
    <name type="scientific">Pseudonocardia eucalypti</name>
    <dbReference type="NCBI Taxonomy" id="648755"/>
    <lineage>
        <taxon>Bacteria</taxon>
        <taxon>Bacillati</taxon>
        <taxon>Actinomycetota</taxon>
        <taxon>Actinomycetes</taxon>
        <taxon>Pseudonocardiales</taxon>
        <taxon>Pseudonocardiaceae</taxon>
        <taxon>Pseudonocardia</taxon>
    </lineage>
</organism>
<sequence>MGLVAIVIAGAVILLIGFLAGARFEEHNLERRERALAQGRRRERELLARRARELEGRSGGEPERRALTAPTETR</sequence>
<keyword evidence="4" id="KW-1185">Reference proteome</keyword>
<dbReference type="Proteomes" id="UP001428817">
    <property type="component" value="Unassembled WGS sequence"/>
</dbReference>
<feature type="transmembrane region" description="Helical" evidence="2">
    <location>
        <begin position="6"/>
        <end position="24"/>
    </location>
</feature>
<accession>A0ABP9Q9Q8</accession>
<feature type="region of interest" description="Disordered" evidence="1">
    <location>
        <begin position="52"/>
        <end position="74"/>
    </location>
</feature>
<evidence type="ECO:0000256" key="2">
    <source>
        <dbReference type="SAM" id="Phobius"/>
    </source>
</evidence>
<keyword evidence="2" id="KW-1133">Transmembrane helix</keyword>
<feature type="compositionally biased region" description="Basic and acidic residues" evidence="1">
    <location>
        <begin position="52"/>
        <end position="66"/>
    </location>
</feature>
<dbReference type="RefSeq" id="WP_185059048.1">
    <property type="nucleotide sequence ID" value="NZ_BAABJP010000015.1"/>
</dbReference>
<comment type="caution">
    <text evidence="3">The sequence shown here is derived from an EMBL/GenBank/DDBJ whole genome shotgun (WGS) entry which is preliminary data.</text>
</comment>
<keyword evidence="2" id="KW-0812">Transmembrane</keyword>
<reference evidence="4" key="1">
    <citation type="journal article" date="2019" name="Int. J. Syst. Evol. Microbiol.">
        <title>The Global Catalogue of Microorganisms (GCM) 10K type strain sequencing project: providing services to taxonomists for standard genome sequencing and annotation.</title>
        <authorList>
            <consortium name="The Broad Institute Genomics Platform"/>
            <consortium name="The Broad Institute Genome Sequencing Center for Infectious Disease"/>
            <person name="Wu L."/>
            <person name="Ma J."/>
        </authorList>
    </citation>
    <scope>NUCLEOTIDE SEQUENCE [LARGE SCALE GENOMIC DNA]</scope>
    <source>
        <strain evidence="4">JCM 18303</strain>
    </source>
</reference>
<evidence type="ECO:0000256" key="1">
    <source>
        <dbReference type="SAM" id="MobiDB-lite"/>
    </source>
</evidence>
<evidence type="ECO:0008006" key="5">
    <source>
        <dbReference type="Google" id="ProtNLM"/>
    </source>
</evidence>